<gene>
    <name evidence="1" type="ORF">FHU38_001371</name>
</gene>
<keyword evidence="2" id="KW-1185">Reference proteome</keyword>
<reference evidence="1 2" key="1">
    <citation type="submission" date="2020-03" db="EMBL/GenBank/DDBJ databases">
        <title>Sequencing the genomes of 1000 actinobacteria strains.</title>
        <authorList>
            <person name="Klenk H.-P."/>
        </authorList>
    </citation>
    <scope>NUCLEOTIDE SEQUENCE [LARGE SCALE GENOMIC DNA]</scope>
    <source>
        <strain evidence="1 2">DSM 45685</strain>
    </source>
</reference>
<dbReference type="Proteomes" id="UP000545493">
    <property type="component" value="Unassembled WGS sequence"/>
</dbReference>
<dbReference type="AlphaFoldDB" id="A0A7X5UN19"/>
<proteinExistence type="predicted"/>
<dbReference type="RefSeq" id="WP_167167747.1">
    <property type="nucleotide sequence ID" value="NZ_JAAOYM010000001.1"/>
</dbReference>
<evidence type="ECO:0000313" key="1">
    <source>
        <dbReference type="EMBL" id="NIJ11027.1"/>
    </source>
</evidence>
<sequence>MEPVDLGRIVLSKGANPTRTYRLCLQEAVAWFADEPHSDRPRCVSPVLSQVGRVLGDRLPDGKRQRLKDFVPALVDTVDDGRDDDRSRLAVDWLVREYAPAWLRLVPQLELAAESLARRPAVLTASAAAEAVAGPREAVGNALYTLYGSAVWRGLRDQGTELLHAISRRLSRNAGESAVVGTTMLAQSFIPVCGKIRLMVEATLLLAACAHATRHPGLSTDQLAAAAVRKAEAEVEDAAIELYSRLIQVRQPVSMSWLEEDLDRLLGHHTEQDG</sequence>
<organism evidence="1 2">
    <name type="scientific">Saccharomonospora amisosensis</name>
    <dbReference type="NCBI Taxonomy" id="1128677"/>
    <lineage>
        <taxon>Bacteria</taxon>
        <taxon>Bacillati</taxon>
        <taxon>Actinomycetota</taxon>
        <taxon>Actinomycetes</taxon>
        <taxon>Pseudonocardiales</taxon>
        <taxon>Pseudonocardiaceae</taxon>
        <taxon>Saccharomonospora</taxon>
    </lineage>
</organism>
<protein>
    <submittedName>
        <fullName evidence="1">Uncharacterized protein</fullName>
    </submittedName>
</protein>
<evidence type="ECO:0000313" key="2">
    <source>
        <dbReference type="Proteomes" id="UP000545493"/>
    </source>
</evidence>
<comment type="caution">
    <text evidence="1">The sequence shown here is derived from an EMBL/GenBank/DDBJ whole genome shotgun (WGS) entry which is preliminary data.</text>
</comment>
<name>A0A7X5UN19_9PSEU</name>
<accession>A0A7X5UN19</accession>
<dbReference type="EMBL" id="JAAOYM010000001">
    <property type="protein sequence ID" value="NIJ11027.1"/>
    <property type="molecule type" value="Genomic_DNA"/>
</dbReference>